<protein>
    <recommendedName>
        <fullName evidence="2">Alpha/beta hydrolase</fullName>
    </recommendedName>
</protein>
<evidence type="ECO:0000313" key="1">
    <source>
        <dbReference type="EMBL" id="VEV96763.1"/>
    </source>
</evidence>
<dbReference type="PANTHER" id="PTHR36513:SF1">
    <property type="entry name" value="TRANSMEMBRANE PROTEIN"/>
    <property type="match status" value="1"/>
</dbReference>
<dbReference type="EMBL" id="LR215729">
    <property type="protein sequence ID" value="VEV96763.1"/>
    <property type="molecule type" value="Genomic_DNA"/>
</dbReference>
<proteinExistence type="predicted"/>
<reference evidence="1" key="1">
    <citation type="submission" date="2019-02" db="EMBL/GenBank/DDBJ databases">
        <authorList>
            <consortium name="Genoscope - CEA"/>
            <person name="William W."/>
        </authorList>
    </citation>
    <scope>NUCLEOTIDE SEQUENCE [LARGE SCALE GENOMIC DNA]</scope>
    <source>
        <strain evidence="1">YSy11</strain>
    </source>
</reference>
<evidence type="ECO:0008006" key="2">
    <source>
        <dbReference type="Google" id="ProtNLM"/>
    </source>
</evidence>
<dbReference type="Pfam" id="PF05990">
    <property type="entry name" value="DUF900"/>
    <property type="match status" value="1"/>
</dbReference>
<name>A0A653E2R9_9PSED</name>
<dbReference type="PANTHER" id="PTHR36513">
    <property type="entry name" value="ABC TRANSMEMBRANE TYPE-1 DOMAIN-CONTAINING PROTEIN"/>
    <property type="match status" value="1"/>
</dbReference>
<dbReference type="AlphaFoldDB" id="A0A653E2R9"/>
<sequence>MSTPVIYLDGAIDPFAHLQDSARQPPIDVFFATNRAPEGEDRYGNEVANSLYVGQAVVRLGSDQDSWDELYLASRTDRRASDIPLQLKEVVTQGEMALDAPPPAPLPPALQAYADAINLELEKAQDKEIIVYVHGTKVDFANACELIAEVDHFAGRDFVGLAFSWPSHQNIASYLLGIDVDRARQSSTALARLIQFLGIHTAAERINLIGYSAGGRVLSKALYELQQDYPGLDHAQLQTRFRIGATVFAAADVPEETFEERLPSVSLMAEQVLITTSDNDDALRYAHWLMPGGVRVGTDSASQPLYNFTHSHHLNNVNVLDLSYDHQRRGFDISGHHYWYRHAWASSDVILLMRTDMPPARRGLSATSHPAVWYMSSDYPSSVRDATHRELDGQW</sequence>
<gene>
    <name evidence="1" type="ORF">PMYSY11_1717</name>
</gene>
<dbReference type="RefSeq" id="WP_150548043.1">
    <property type="nucleotide sequence ID" value="NZ_LR215729.2"/>
</dbReference>
<dbReference type="InterPro" id="IPR010297">
    <property type="entry name" value="DUF900_hydrolase"/>
</dbReference>
<dbReference type="Gene3D" id="3.40.50.1820">
    <property type="entry name" value="alpha/beta hydrolase"/>
    <property type="match status" value="1"/>
</dbReference>
<dbReference type="InterPro" id="IPR029058">
    <property type="entry name" value="AB_hydrolase_fold"/>
</dbReference>
<organism evidence="1">
    <name type="scientific">Pseudomonas marincola</name>
    <dbReference type="NCBI Taxonomy" id="437900"/>
    <lineage>
        <taxon>Bacteria</taxon>
        <taxon>Pseudomonadati</taxon>
        <taxon>Pseudomonadota</taxon>
        <taxon>Gammaproteobacteria</taxon>
        <taxon>Pseudomonadales</taxon>
        <taxon>Pseudomonadaceae</taxon>
        <taxon>Pseudomonas</taxon>
    </lineage>
</organism>
<accession>A0A653E2R9</accession>
<dbReference type="SUPFAM" id="SSF53474">
    <property type="entry name" value="alpha/beta-Hydrolases"/>
    <property type="match status" value="1"/>
</dbReference>